<dbReference type="InParanoid" id="A0A2H3CII9"/>
<feature type="region of interest" description="Disordered" evidence="1">
    <location>
        <begin position="57"/>
        <end position="88"/>
    </location>
</feature>
<accession>A0A2H3CII9</accession>
<organism evidence="2 3">
    <name type="scientific">Armillaria gallica</name>
    <name type="common">Bulbous honey fungus</name>
    <name type="synonym">Armillaria bulbosa</name>
    <dbReference type="NCBI Taxonomy" id="47427"/>
    <lineage>
        <taxon>Eukaryota</taxon>
        <taxon>Fungi</taxon>
        <taxon>Dikarya</taxon>
        <taxon>Basidiomycota</taxon>
        <taxon>Agaricomycotina</taxon>
        <taxon>Agaricomycetes</taxon>
        <taxon>Agaricomycetidae</taxon>
        <taxon>Agaricales</taxon>
        <taxon>Marasmiineae</taxon>
        <taxon>Physalacriaceae</taxon>
        <taxon>Armillaria</taxon>
    </lineage>
</organism>
<reference evidence="3" key="1">
    <citation type="journal article" date="2017" name="Nat. Ecol. Evol.">
        <title>Genome expansion and lineage-specific genetic innovations in the forest pathogenic fungi Armillaria.</title>
        <authorList>
            <person name="Sipos G."/>
            <person name="Prasanna A.N."/>
            <person name="Walter M.C."/>
            <person name="O'Connor E."/>
            <person name="Balint B."/>
            <person name="Krizsan K."/>
            <person name="Kiss B."/>
            <person name="Hess J."/>
            <person name="Varga T."/>
            <person name="Slot J."/>
            <person name="Riley R."/>
            <person name="Boka B."/>
            <person name="Rigling D."/>
            <person name="Barry K."/>
            <person name="Lee J."/>
            <person name="Mihaltcheva S."/>
            <person name="LaButti K."/>
            <person name="Lipzen A."/>
            <person name="Waldron R."/>
            <person name="Moloney N.M."/>
            <person name="Sperisen C."/>
            <person name="Kredics L."/>
            <person name="Vagvoelgyi C."/>
            <person name="Patrignani A."/>
            <person name="Fitzpatrick D."/>
            <person name="Nagy I."/>
            <person name="Doyle S."/>
            <person name="Anderson J.B."/>
            <person name="Grigoriev I.V."/>
            <person name="Gueldener U."/>
            <person name="Muensterkoetter M."/>
            <person name="Nagy L.G."/>
        </authorList>
    </citation>
    <scope>NUCLEOTIDE SEQUENCE [LARGE SCALE GENOMIC DNA]</scope>
    <source>
        <strain evidence="3">Ar21-2</strain>
    </source>
</reference>
<dbReference type="EMBL" id="KZ293734">
    <property type="protein sequence ID" value="PBK81154.1"/>
    <property type="molecule type" value="Genomic_DNA"/>
</dbReference>
<name>A0A2H3CII9_ARMGA</name>
<feature type="region of interest" description="Disordered" evidence="1">
    <location>
        <begin position="1"/>
        <end position="28"/>
    </location>
</feature>
<feature type="compositionally biased region" description="Basic and acidic residues" evidence="1">
    <location>
        <begin position="1"/>
        <end position="10"/>
    </location>
</feature>
<evidence type="ECO:0000313" key="3">
    <source>
        <dbReference type="Proteomes" id="UP000217790"/>
    </source>
</evidence>
<dbReference type="Proteomes" id="UP000217790">
    <property type="component" value="Unassembled WGS sequence"/>
</dbReference>
<proteinExistence type="predicted"/>
<feature type="compositionally biased region" description="Polar residues" evidence="1">
    <location>
        <begin position="72"/>
        <end position="87"/>
    </location>
</feature>
<evidence type="ECO:0000313" key="2">
    <source>
        <dbReference type="EMBL" id="PBK81154.1"/>
    </source>
</evidence>
<dbReference type="AlphaFoldDB" id="A0A2H3CII9"/>
<evidence type="ECO:0000256" key="1">
    <source>
        <dbReference type="SAM" id="MobiDB-lite"/>
    </source>
</evidence>
<protein>
    <submittedName>
        <fullName evidence="2">Uncharacterized protein</fullName>
    </submittedName>
</protein>
<dbReference type="OrthoDB" id="10587009at2759"/>
<keyword evidence="3" id="KW-1185">Reference proteome</keyword>
<gene>
    <name evidence="2" type="ORF">ARMGADRAFT_814399</name>
</gene>
<sequence>MELLRPRATEKGQAGRQIDQGCNTAGSGSRHWRLAMERFVRRLAAAQPLGCLSCVPEGTHGRRQYSRERIDASSTRAQSPQRLSTRPTLIPRPQKEYLWEQERRREMSGTLLGYYGQTQLEPIEGDSILRPYPLTRENGEVLCEASIAAWSQLGE</sequence>